<name>A0A5K1ATE3_9MAGN</name>
<proteinExistence type="predicted"/>
<sequence length="118" mass="13133">MKNPEHIFLGEFMLGRATQRPFSELYISAELKILPLISHPPATMAISPRLADPNKHLGDSIDGPGDQEFVRMLYLQITTELTSLPNTSNSVPTASDSLSEQVKHSPEGIRGRRIHRCL</sequence>
<evidence type="ECO:0000313" key="2">
    <source>
        <dbReference type="EMBL" id="VVW05068.1"/>
    </source>
</evidence>
<accession>A0A5K1ATE3</accession>
<reference evidence="2" key="1">
    <citation type="submission" date="2019-09" db="EMBL/GenBank/DDBJ databases">
        <authorList>
            <person name="Zhang L."/>
        </authorList>
    </citation>
    <scope>NUCLEOTIDE SEQUENCE</scope>
</reference>
<protein>
    <submittedName>
        <fullName evidence="2">Uncharacterized protein</fullName>
    </submittedName>
</protein>
<feature type="compositionally biased region" description="Basic and acidic residues" evidence="1">
    <location>
        <begin position="101"/>
        <end position="110"/>
    </location>
</feature>
<gene>
    <name evidence="2" type="ORF">NYM_LOCUS12432</name>
</gene>
<organism evidence="2">
    <name type="scientific">Nymphaea colorata</name>
    <name type="common">pocket water lily</name>
    <dbReference type="NCBI Taxonomy" id="210225"/>
    <lineage>
        <taxon>Eukaryota</taxon>
        <taxon>Viridiplantae</taxon>
        <taxon>Streptophyta</taxon>
        <taxon>Embryophyta</taxon>
        <taxon>Tracheophyta</taxon>
        <taxon>Spermatophyta</taxon>
        <taxon>Magnoliopsida</taxon>
        <taxon>Nymphaeales</taxon>
        <taxon>Nymphaeaceae</taxon>
        <taxon>Nymphaea</taxon>
    </lineage>
</organism>
<dbReference type="AlphaFoldDB" id="A0A5K1ATE3"/>
<dbReference type="EMBL" id="LR721780">
    <property type="protein sequence ID" value="VVW05068.1"/>
    <property type="molecule type" value="Genomic_DNA"/>
</dbReference>
<feature type="compositionally biased region" description="Polar residues" evidence="1">
    <location>
        <begin position="85"/>
        <end position="100"/>
    </location>
</feature>
<evidence type="ECO:0000256" key="1">
    <source>
        <dbReference type="SAM" id="MobiDB-lite"/>
    </source>
</evidence>
<dbReference type="Gramene" id="NC2G0034500.1">
    <property type="protein sequence ID" value="NC2G0034500.1:cds"/>
    <property type="gene ID" value="NC2G0034500"/>
</dbReference>
<feature type="region of interest" description="Disordered" evidence="1">
    <location>
        <begin position="85"/>
        <end position="110"/>
    </location>
</feature>